<keyword evidence="2" id="KW-1185">Reference proteome</keyword>
<dbReference type="RefSeq" id="WP_189004360.1">
    <property type="nucleotide sequence ID" value="NZ_BMOD01000014.1"/>
</dbReference>
<proteinExistence type="predicted"/>
<evidence type="ECO:0000313" key="2">
    <source>
        <dbReference type="Proteomes" id="UP000632222"/>
    </source>
</evidence>
<protein>
    <submittedName>
        <fullName evidence="1">Uncharacterized protein</fullName>
    </submittedName>
</protein>
<reference evidence="2" key="1">
    <citation type="journal article" date="2019" name="Int. J. Syst. Evol. Microbiol.">
        <title>The Global Catalogue of Microorganisms (GCM) 10K type strain sequencing project: providing services to taxonomists for standard genome sequencing and annotation.</title>
        <authorList>
            <consortium name="The Broad Institute Genomics Platform"/>
            <consortium name="The Broad Institute Genome Sequencing Center for Infectious Disease"/>
            <person name="Wu L."/>
            <person name="Ma J."/>
        </authorList>
    </citation>
    <scope>NUCLEOTIDE SEQUENCE [LARGE SCALE GENOMIC DNA]</scope>
    <source>
        <strain evidence="2">JCM 14370</strain>
    </source>
</reference>
<sequence length="215" mass="24332">MNSQNTPQALMLLLTQLVQNQHSLLHLIEKNGIEIPDNLRQNFETTDTLLQAYVEPGKWRSEDSTELFLLAHQNHNGDGLILPYDDVLDALTQLQEHNATEMEFYANVWLIWEQQARELNNVHIYSGEGSFAFKEATFEQALPHTTRQPVLPVTTGGAAIGPSSMKLQHNGFLTLNWSGRQVQLHLPTVLKEAPIFTPRLVLIDESHIFRSNATS</sequence>
<organism evidence="1 2">
    <name type="scientific">Deinococcus roseus</name>
    <dbReference type="NCBI Taxonomy" id="392414"/>
    <lineage>
        <taxon>Bacteria</taxon>
        <taxon>Thermotogati</taxon>
        <taxon>Deinococcota</taxon>
        <taxon>Deinococci</taxon>
        <taxon>Deinococcales</taxon>
        <taxon>Deinococcaceae</taxon>
        <taxon>Deinococcus</taxon>
    </lineage>
</organism>
<evidence type="ECO:0000313" key="1">
    <source>
        <dbReference type="EMBL" id="GGJ44237.1"/>
    </source>
</evidence>
<dbReference type="EMBL" id="BMOD01000014">
    <property type="protein sequence ID" value="GGJ44237.1"/>
    <property type="molecule type" value="Genomic_DNA"/>
</dbReference>
<comment type="caution">
    <text evidence="1">The sequence shown here is derived from an EMBL/GenBank/DDBJ whole genome shotgun (WGS) entry which is preliminary data.</text>
</comment>
<gene>
    <name evidence="1" type="ORF">GCM10008938_33100</name>
</gene>
<accession>A0ABQ2D388</accession>
<name>A0ABQ2D388_9DEIO</name>
<dbReference type="Proteomes" id="UP000632222">
    <property type="component" value="Unassembled WGS sequence"/>
</dbReference>